<dbReference type="InterPro" id="IPR003347">
    <property type="entry name" value="JmjC_dom"/>
</dbReference>
<evidence type="ECO:0000259" key="1">
    <source>
        <dbReference type="PROSITE" id="PS51184"/>
    </source>
</evidence>
<organism evidence="2">
    <name type="scientific">Alexandrium monilatum</name>
    <dbReference type="NCBI Taxonomy" id="311494"/>
    <lineage>
        <taxon>Eukaryota</taxon>
        <taxon>Sar</taxon>
        <taxon>Alveolata</taxon>
        <taxon>Dinophyceae</taxon>
        <taxon>Gonyaulacales</taxon>
        <taxon>Pyrocystaceae</taxon>
        <taxon>Alexandrium</taxon>
    </lineage>
</organism>
<dbReference type="PANTHER" id="PTHR12461:SF105">
    <property type="entry name" value="HYPOXIA-INDUCIBLE FACTOR 1-ALPHA INHIBITOR"/>
    <property type="match status" value="1"/>
</dbReference>
<dbReference type="AlphaFoldDB" id="A0A7S4VKV0"/>
<proteinExistence type="predicted"/>
<accession>A0A7S4VKV0</accession>
<evidence type="ECO:0000313" key="2">
    <source>
        <dbReference type="EMBL" id="CAE4616897.1"/>
    </source>
</evidence>
<dbReference type="Gene3D" id="2.60.120.10">
    <property type="entry name" value="Jelly Rolls"/>
    <property type="match status" value="1"/>
</dbReference>
<feature type="domain" description="JmjC" evidence="1">
    <location>
        <begin position="422"/>
        <end position="575"/>
    </location>
</feature>
<dbReference type="Pfam" id="PF13621">
    <property type="entry name" value="Cupin_8"/>
    <property type="match status" value="1"/>
</dbReference>
<dbReference type="EMBL" id="HBNR01052200">
    <property type="protein sequence ID" value="CAE4616897.1"/>
    <property type="molecule type" value="Transcribed_RNA"/>
</dbReference>
<name>A0A7S4VKV0_9DINO</name>
<dbReference type="PROSITE" id="PS51184">
    <property type="entry name" value="JMJC"/>
    <property type="match status" value="1"/>
</dbReference>
<dbReference type="InterPro" id="IPR014710">
    <property type="entry name" value="RmlC-like_jellyroll"/>
</dbReference>
<gene>
    <name evidence="2" type="ORF">AMON00008_LOCUS36603</name>
</gene>
<reference evidence="2" key="1">
    <citation type="submission" date="2021-01" db="EMBL/GenBank/DDBJ databases">
        <authorList>
            <person name="Corre E."/>
            <person name="Pelletier E."/>
            <person name="Niang G."/>
            <person name="Scheremetjew M."/>
            <person name="Finn R."/>
            <person name="Kale V."/>
            <person name="Holt S."/>
            <person name="Cochrane G."/>
            <person name="Meng A."/>
            <person name="Brown T."/>
            <person name="Cohen L."/>
        </authorList>
    </citation>
    <scope>NUCLEOTIDE SEQUENCE</scope>
    <source>
        <strain evidence="2">CCMP3105</strain>
    </source>
</reference>
<protein>
    <recommendedName>
        <fullName evidence="1">JmjC domain-containing protein</fullName>
    </recommendedName>
</protein>
<sequence length="664" mass="71737">MAFFFCQGYRDFAVLGQWARLVRRPSKMHLISLERIRGSGNEEWSLTLAASADVLQASPDQPPAVHITTTTVHVKGAVGDASDAFDFPAECGPVADPAAVRCKFRRRRGQLVLSWPAACGVPPGASAKAEEPAAPVGGGPPGWPAELAPLVQLSDTLRLFCRSPSRTLWRQATRSWAASGELQSPFGEAFRHEDEGCAWLHVPLEDQDLADLPEAGPATPPEVAADAEFERWAAEASRGGRSAPSSLWLPAPRVQGAGAGAGLVGAQCDEVDARRLDAECIGRLLRYLLPASQRPVVLRGLAQAVFPAGTAWHFRHLERHIGCASVGSVRRSCGDGQEGGGAVFDYADEHLAAKCAEIGSPWADNSVGRLREEMSFREFLGRARAAGPEGCDRYFWATLFEHSQESGCLVGSELASLLESDVSQIQWSQLDAIAEAGSFGGACCAQLFCSGESALTSFHYDMVQNVFLHLRGAKRFVMLSPLLGAQALAPFPVGHPRDRGARLRLGEPGHASWPHAERARGGAVEAVLGPGDGLFLPLGWWHAVKSLERENISLNFWFRGGAVCARPRSGADPPRPLPEAAQLELLRAAERFLTRALGYRDLLPFLEWLQRPKALLTRESPPAGQEMLWLQCANFVLFSAARLVPAGALAGWLRALDVRRFLGL</sequence>
<dbReference type="SUPFAM" id="SSF51197">
    <property type="entry name" value="Clavaminate synthase-like"/>
    <property type="match status" value="1"/>
</dbReference>
<dbReference type="InterPro" id="IPR041667">
    <property type="entry name" value="Cupin_8"/>
</dbReference>
<dbReference type="PANTHER" id="PTHR12461">
    <property type="entry name" value="HYPOXIA-INDUCIBLE FACTOR 1 ALPHA INHIBITOR-RELATED"/>
    <property type="match status" value="1"/>
</dbReference>